<dbReference type="SMART" id="SM00849">
    <property type="entry name" value="Lactamase_B"/>
    <property type="match status" value="1"/>
</dbReference>
<dbReference type="STRING" id="1817864.A2Z21_10080"/>
<sequence length="263" mass="28881">MKACILASGSSGNCTYVAAGETKILIDAGISLARIDRELKAIGADSEGMDALILSHEHGDHCRELSRVALALECPIYLSARTLPHVRWALSDHEAIHTFRVGESFPIGDLQVETFRVFHDSVDPCGFLIGGPSHCDGGGRTRLAIATDLGTVTPPLKQLLRVCEALIIEANHDLNMLMNGRYPWDLKQRIRSPVGHLSNDQAAELIRELTQQGALKKAILAHLSQQNNRPDLALSAVQSRLDSLFHCDVYLSYQDQRSEVLEI</sequence>
<evidence type="ECO:0000313" key="2">
    <source>
        <dbReference type="EMBL" id="OGF52658.1"/>
    </source>
</evidence>
<dbReference type="AlphaFoldDB" id="A0A1F5UNA1"/>
<dbReference type="Gene3D" id="3.60.15.10">
    <property type="entry name" value="Ribonuclease Z/Hydroxyacylglutathione hydrolase-like"/>
    <property type="match status" value="1"/>
</dbReference>
<dbReference type="InterPro" id="IPR036866">
    <property type="entry name" value="RibonucZ/Hydroxyglut_hydro"/>
</dbReference>
<comment type="caution">
    <text evidence="2">The sequence shown here is derived from an EMBL/GenBank/DDBJ whole genome shotgun (WGS) entry which is preliminary data.</text>
</comment>
<dbReference type="EMBL" id="MFGX01000132">
    <property type="protein sequence ID" value="OGF52658.1"/>
    <property type="molecule type" value="Genomic_DNA"/>
</dbReference>
<proteinExistence type="predicted"/>
<accession>A0A1F5UNA1</accession>
<dbReference type="InterPro" id="IPR052533">
    <property type="entry name" value="WalJ/YycJ-like"/>
</dbReference>
<dbReference type="PANTHER" id="PTHR47619">
    <property type="entry name" value="METALLO-HYDROLASE YYCJ-RELATED"/>
    <property type="match status" value="1"/>
</dbReference>
<gene>
    <name evidence="2" type="ORF">A2Z21_10080</name>
</gene>
<reference evidence="2 3" key="1">
    <citation type="journal article" date="2016" name="Nat. Commun.">
        <title>Thousands of microbial genomes shed light on interconnected biogeochemical processes in an aquifer system.</title>
        <authorList>
            <person name="Anantharaman K."/>
            <person name="Brown C.T."/>
            <person name="Hug L.A."/>
            <person name="Sharon I."/>
            <person name="Castelle C.J."/>
            <person name="Probst A.J."/>
            <person name="Thomas B.C."/>
            <person name="Singh A."/>
            <person name="Wilkins M.J."/>
            <person name="Karaoz U."/>
            <person name="Brodie E.L."/>
            <person name="Williams K.H."/>
            <person name="Hubbard S.S."/>
            <person name="Banfield J.F."/>
        </authorList>
    </citation>
    <scope>NUCLEOTIDE SEQUENCE [LARGE SCALE GENOMIC DNA]</scope>
    <source>
        <strain evidence="3">RBG_16_55_9</strain>
    </source>
</reference>
<dbReference type="SUPFAM" id="SSF56281">
    <property type="entry name" value="Metallo-hydrolase/oxidoreductase"/>
    <property type="match status" value="1"/>
</dbReference>
<dbReference type="Proteomes" id="UP000179157">
    <property type="component" value="Unassembled WGS sequence"/>
</dbReference>
<dbReference type="InterPro" id="IPR001279">
    <property type="entry name" value="Metallo-B-lactamas"/>
</dbReference>
<protein>
    <recommendedName>
        <fullName evidence="1">Metallo-beta-lactamase domain-containing protein</fullName>
    </recommendedName>
</protein>
<evidence type="ECO:0000313" key="3">
    <source>
        <dbReference type="Proteomes" id="UP000179157"/>
    </source>
</evidence>
<name>A0A1F5UNA1_FRAXR</name>
<organism evidence="2 3">
    <name type="scientific">Fraserbacteria sp. (strain RBG_16_55_9)</name>
    <dbReference type="NCBI Taxonomy" id="1817864"/>
    <lineage>
        <taxon>Bacteria</taxon>
        <taxon>Candidatus Fraseribacteriota</taxon>
    </lineage>
</organism>
<dbReference type="Pfam" id="PF12706">
    <property type="entry name" value="Lactamase_B_2"/>
    <property type="match status" value="1"/>
</dbReference>
<feature type="domain" description="Metallo-beta-lactamase" evidence="1">
    <location>
        <begin position="11"/>
        <end position="172"/>
    </location>
</feature>
<dbReference type="PANTHER" id="PTHR47619:SF1">
    <property type="entry name" value="EXODEOXYRIBONUCLEASE WALJ"/>
    <property type="match status" value="1"/>
</dbReference>
<evidence type="ECO:0000259" key="1">
    <source>
        <dbReference type="SMART" id="SM00849"/>
    </source>
</evidence>